<evidence type="ECO:0000256" key="2">
    <source>
        <dbReference type="SAM" id="Phobius"/>
    </source>
</evidence>
<dbReference type="GO" id="GO:0016747">
    <property type="term" value="F:acyltransferase activity, transferring groups other than amino-acyl groups"/>
    <property type="evidence" value="ECO:0007669"/>
    <property type="project" value="InterPro"/>
</dbReference>
<keyword evidence="2" id="KW-1133">Transmembrane helix</keyword>
<dbReference type="PANTHER" id="PTHR23028:SF53">
    <property type="entry name" value="ACYL_TRANSF_3 DOMAIN-CONTAINING PROTEIN"/>
    <property type="match status" value="1"/>
</dbReference>
<dbReference type="KEGG" id="aarc:G127AT_03340"/>
<evidence type="ECO:0000256" key="1">
    <source>
        <dbReference type="SAM" id="MobiDB-lite"/>
    </source>
</evidence>
<name>A0A975FNT6_9MICO</name>
<feature type="transmembrane region" description="Helical" evidence="2">
    <location>
        <begin position="28"/>
        <end position="44"/>
    </location>
</feature>
<feature type="transmembrane region" description="Helical" evidence="2">
    <location>
        <begin position="163"/>
        <end position="180"/>
    </location>
</feature>
<organism evidence="5 6">
    <name type="scientific">Agromyces archimandritae</name>
    <dbReference type="NCBI Taxonomy" id="2781962"/>
    <lineage>
        <taxon>Bacteria</taxon>
        <taxon>Bacillati</taxon>
        <taxon>Actinomycetota</taxon>
        <taxon>Actinomycetes</taxon>
        <taxon>Micrococcales</taxon>
        <taxon>Microbacteriaceae</taxon>
        <taxon>Agromyces</taxon>
    </lineage>
</organism>
<feature type="transmembrane region" description="Helical" evidence="2">
    <location>
        <begin position="92"/>
        <end position="111"/>
    </location>
</feature>
<feature type="transmembrane region" description="Helical" evidence="2">
    <location>
        <begin position="236"/>
        <end position="253"/>
    </location>
</feature>
<dbReference type="EMBL" id="CP071696">
    <property type="protein sequence ID" value="QTX05277.1"/>
    <property type="molecule type" value="Genomic_DNA"/>
</dbReference>
<reference evidence="5" key="1">
    <citation type="submission" date="2021-03" db="EMBL/GenBank/DDBJ databases">
        <title>Agromyces archimandritus sp. nov., isolated from the cockroach Archimandrita tessellata.</title>
        <authorList>
            <person name="Guzman J."/>
            <person name="Ortuzar M."/>
            <person name="Poehlein A."/>
            <person name="Daniel R."/>
            <person name="Trujillo M."/>
            <person name="Vilcinskas A."/>
        </authorList>
    </citation>
    <scope>NUCLEOTIDE SEQUENCE</scope>
    <source>
        <strain evidence="5">G127AT</strain>
    </source>
</reference>
<feature type="transmembrane region" description="Helical" evidence="2">
    <location>
        <begin position="387"/>
        <end position="411"/>
    </location>
</feature>
<feature type="transmembrane region" description="Helical" evidence="2">
    <location>
        <begin position="358"/>
        <end position="375"/>
    </location>
</feature>
<dbReference type="Pfam" id="PF01757">
    <property type="entry name" value="Acyl_transf_3"/>
    <property type="match status" value="1"/>
</dbReference>
<dbReference type="Pfam" id="PF19040">
    <property type="entry name" value="SGNH"/>
    <property type="match status" value="1"/>
</dbReference>
<feature type="transmembrane region" description="Helical" evidence="2">
    <location>
        <begin position="331"/>
        <end position="352"/>
    </location>
</feature>
<feature type="transmembrane region" description="Helical" evidence="2">
    <location>
        <begin position="265"/>
        <end position="284"/>
    </location>
</feature>
<sequence>MSASPTATEARPGSTEPTPARSFRPEIQALRAVAVLLVLVYHLWPNRLTGGFIGVDVFFVISGYLITGHLWSSASHGRLGLVGFYARRIRRLAPASLLVLLVSLLAMLALVPASRWPQFGSEIAASSLLVENWLLASSSVDYLAAEQSASAVQHYWTLSVEEQFYLVWPLLILIIGAVLARRARRRGEPDPVPYASPRSRTVLLTVLGVIGLASFAYSLVITAAEPAQAYFVTPARIWQFAAGGMLALVHAAPGGGRLPSRIAPAASWLGFAVIAATGLLLSGAVPYPGIAAALPVIGTILVMAAGTDASRWSTGRLSSLRPVQEIGRISFGVYLWHWPLIVFVPFWTGHALTLPEKLAIFAASLLLASLSTRYVEDPIRFDRRIAAHRVLTVIAGTVAAALIAVGAVGAVRYADQQADDARAELVSRITGGDPCIGALSVLNRDRCDPVSPPLDPEVVAQAASDRAMPFTEGCIEPLDANTGAVCTSGATNAARTVMLWGDSHAAAWEPAFDVAGDLDGFAVRSVVRQGCPPVIGSPEATVYREIDQTEREQCAHRNEQALDMALQDDAVTDIVLASFSRNYRFTSDEASDALVERLLDSGKRVYLMNDVPLTGDDASVRVDIPECLAAHSADPETCDRPRSIADPEGTVTDRLEAEARFSAVPVIDPADAICDGESCYMAPGGVPAYFDASHLSASFARTLGPWLADRLI</sequence>
<feature type="transmembrane region" description="Helical" evidence="2">
    <location>
        <begin position="290"/>
        <end position="310"/>
    </location>
</feature>
<evidence type="ECO:0000259" key="4">
    <source>
        <dbReference type="Pfam" id="PF19040"/>
    </source>
</evidence>
<keyword evidence="5" id="KW-0012">Acyltransferase</keyword>
<dbReference type="AlphaFoldDB" id="A0A975FNT6"/>
<dbReference type="InterPro" id="IPR050879">
    <property type="entry name" value="Acyltransferase_3"/>
</dbReference>
<evidence type="ECO:0000259" key="3">
    <source>
        <dbReference type="Pfam" id="PF01757"/>
    </source>
</evidence>
<feature type="region of interest" description="Disordered" evidence="1">
    <location>
        <begin position="1"/>
        <end position="21"/>
    </location>
</feature>
<feature type="transmembrane region" description="Helical" evidence="2">
    <location>
        <begin position="50"/>
        <end position="71"/>
    </location>
</feature>
<evidence type="ECO:0000313" key="6">
    <source>
        <dbReference type="Proteomes" id="UP000671914"/>
    </source>
</evidence>
<keyword evidence="2" id="KW-0472">Membrane</keyword>
<dbReference type="PANTHER" id="PTHR23028">
    <property type="entry name" value="ACETYLTRANSFERASE"/>
    <property type="match status" value="1"/>
</dbReference>
<keyword evidence="2" id="KW-0812">Transmembrane</keyword>
<dbReference type="InterPro" id="IPR002656">
    <property type="entry name" value="Acyl_transf_3_dom"/>
</dbReference>
<keyword evidence="6" id="KW-1185">Reference proteome</keyword>
<feature type="domain" description="SGNH" evidence="4">
    <location>
        <begin position="483"/>
        <end position="706"/>
    </location>
</feature>
<keyword evidence="5" id="KW-0808">Transferase</keyword>
<evidence type="ECO:0000313" key="5">
    <source>
        <dbReference type="EMBL" id="QTX05277.1"/>
    </source>
</evidence>
<accession>A0A975FNT6</accession>
<dbReference type="InterPro" id="IPR043968">
    <property type="entry name" value="SGNH"/>
</dbReference>
<proteinExistence type="predicted"/>
<dbReference type="Proteomes" id="UP000671914">
    <property type="component" value="Chromosome"/>
</dbReference>
<feature type="domain" description="Acyltransferase 3" evidence="3">
    <location>
        <begin position="26"/>
        <end position="370"/>
    </location>
</feature>
<dbReference type="RefSeq" id="WP_210899790.1">
    <property type="nucleotide sequence ID" value="NZ_CP071696.1"/>
</dbReference>
<feature type="transmembrane region" description="Helical" evidence="2">
    <location>
        <begin position="201"/>
        <end position="224"/>
    </location>
</feature>
<dbReference type="GO" id="GO:0009103">
    <property type="term" value="P:lipopolysaccharide biosynthetic process"/>
    <property type="evidence" value="ECO:0007669"/>
    <property type="project" value="TreeGrafter"/>
</dbReference>
<protein>
    <submittedName>
        <fullName evidence="5">Acyltransferase</fullName>
    </submittedName>
</protein>
<dbReference type="GO" id="GO:0016020">
    <property type="term" value="C:membrane"/>
    <property type="evidence" value="ECO:0007669"/>
    <property type="project" value="TreeGrafter"/>
</dbReference>
<gene>
    <name evidence="5" type="ORF">G127AT_03340</name>
</gene>